<dbReference type="GO" id="GO:0002949">
    <property type="term" value="P:tRNA threonylcarbamoyladenosine modification"/>
    <property type="evidence" value="ECO:0007669"/>
    <property type="project" value="InterPro"/>
</dbReference>
<dbReference type="Pfam" id="PF00814">
    <property type="entry name" value="TsaD"/>
    <property type="match status" value="1"/>
</dbReference>
<accession>A0A537KYA7</accession>
<comment type="caution">
    <text evidence="2">The sequence shown here is derived from an EMBL/GenBank/DDBJ whole genome shotgun (WGS) entry which is preliminary data.</text>
</comment>
<gene>
    <name evidence="2" type="primary">tsaB</name>
    <name evidence="2" type="ORF">E6H01_08495</name>
</gene>
<dbReference type="Gene3D" id="3.30.420.40">
    <property type="match status" value="2"/>
</dbReference>
<dbReference type="AlphaFoldDB" id="A0A537KYA7"/>
<sequence length="221" mass="23418">MRILAIETATSLGSVALLQDGDPVAVITEFVPRRHLEWLAPALRQLLETTGWTVAQVEAVAVSTGPGSFTSLRIGIATAITWARAKGIPAAGVPTLDAVALGTHAAGLVCAMLDVRRGEVAGALYTRDGSIHRIMDDIVGPVAHVVERLPAGPLTFSGDALARYADAVTAMRPDAVLAPRAQWSPTAVSVGRLGWDRLARGEQDDLYRLWPIYARAPVDQA</sequence>
<evidence type="ECO:0000313" key="2">
    <source>
        <dbReference type="EMBL" id="TMJ00732.1"/>
    </source>
</evidence>
<dbReference type="Proteomes" id="UP000319353">
    <property type="component" value="Unassembled WGS sequence"/>
</dbReference>
<dbReference type="PANTHER" id="PTHR11735">
    <property type="entry name" value="TRNA N6-ADENOSINE THREONYLCARBAMOYLTRANSFERASE"/>
    <property type="match status" value="1"/>
</dbReference>
<organism evidence="2 3">
    <name type="scientific">Candidatus Segetimicrobium genomatis</name>
    <dbReference type="NCBI Taxonomy" id="2569760"/>
    <lineage>
        <taxon>Bacteria</taxon>
        <taxon>Bacillati</taxon>
        <taxon>Candidatus Sysuimicrobiota</taxon>
        <taxon>Candidatus Sysuimicrobiia</taxon>
        <taxon>Candidatus Sysuimicrobiales</taxon>
        <taxon>Candidatus Segetimicrobiaceae</taxon>
        <taxon>Candidatus Segetimicrobium</taxon>
    </lineage>
</organism>
<evidence type="ECO:0000259" key="1">
    <source>
        <dbReference type="Pfam" id="PF00814"/>
    </source>
</evidence>
<dbReference type="SUPFAM" id="SSF53067">
    <property type="entry name" value="Actin-like ATPase domain"/>
    <property type="match status" value="2"/>
</dbReference>
<proteinExistence type="predicted"/>
<dbReference type="PANTHER" id="PTHR11735:SF11">
    <property type="entry name" value="TRNA THREONYLCARBAMOYLADENOSINE BIOSYNTHESIS PROTEIN TSAB"/>
    <property type="match status" value="1"/>
</dbReference>
<dbReference type="EMBL" id="VBAL01000111">
    <property type="protein sequence ID" value="TMJ00732.1"/>
    <property type="molecule type" value="Genomic_DNA"/>
</dbReference>
<dbReference type="InterPro" id="IPR043129">
    <property type="entry name" value="ATPase_NBD"/>
</dbReference>
<reference evidence="2 3" key="1">
    <citation type="journal article" date="2019" name="Nat. Microbiol.">
        <title>Mediterranean grassland soil C-N compound turnover is dependent on rainfall and depth, and is mediated by genomically divergent microorganisms.</title>
        <authorList>
            <person name="Diamond S."/>
            <person name="Andeer P.F."/>
            <person name="Li Z."/>
            <person name="Crits-Christoph A."/>
            <person name="Burstein D."/>
            <person name="Anantharaman K."/>
            <person name="Lane K.R."/>
            <person name="Thomas B.C."/>
            <person name="Pan C."/>
            <person name="Northen T.R."/>
            <person name="Banfield J.F."/>
        </authorList>
    </citation>
    <scope>NUCLEOTIDE SEQUENCE [LARGE SCALE GENOMIC DNA]</scope>
    <source>
        <strain evidence="2">NP_4</strain>
    </source>
</reference>
<feature type="domain" description="Gcp-like" evidence="1">
    <location>
        <begin position="29"/>
        <end position="153"/>
    </location>
</feature>
<dbReference type="GO" id="GO:0005829">
    <property type="term" value="C:cytosol"/>
    <property type="evidence" value="ECO:0007669"/>
    <property type="project" value="TreeGrafter"/>
</dbReference>
<name>A0A537KYA7_9BACT</name>
<dbReference type="NCBIfam" id="TIGR03725">
    <property type="entry name" value="T6A_YeaZ"/>
    <property type="match status" value="1"/>
</dbReference>
<protein>
    <submittedName>
        <fullName evidence="2">tRNA (Adenosine(37)-N6)-threonylcarbamoyltransferase complex dimerization subunit type 1 TsaB</fullName>
    </submittedName>
</protein>
<dbReference type="InterPro" id="IPR000905">
    <property type="entry name" value="Gcp-like_dom"/>
</dbReference>
<evidence type="ECO:0000313" key="3">
    <source>
        <dbReference type="Proteomes" id="UP000319353"/>
    </source>
</evidence>
<dbReference type="CDD" id="cd24032">
    <property type="entry name" value="ASKHA_NBD_TsaB"/>
    <property type="match status" value="1"/>
</dbReference>
<dbReference type="GO" id="GO:0016740">
    <property type="term" value="F:transferase activity"/>
    <property type="evidence" value="ECO:0007669"/>
    <property type="project" value="UniProtKB-KW"/>
</dbReference>
<dbReference type="InterPro" id="IPR022496">
    <property type="entry name" value="T6A_TsaB"/>
</dbReference>
<keyword evidence="2" id="KW-0808">Transferase</keyword>